<protein>
    <submittedName>
        <fullName evidence="1">Uncharacterized protein</fullName>
    </submittedName>
</protein>
<dbReference type="EMBL" id="HACA01030799">
    <property type="protein sequence ID" value="CDW48160.1"/>
    <property type="molecule type" value="Transcribed_RNA"/>
</dbReference>
<evidence type="ECO:0000313" key="1">
    <source>
        <dbReference type="EMBL" id="CDW48160.1"/>
    </source>
</evidence>
<proteinExistence type="predicted"/>
<name>A0A0K2VCW0_LEPSM</name>
<feature type="non-terminal residue" evidence="1">
    <location>
        <position position="43"/>
    </location>
</feature>
<reference evidence="1" key="1">
    <citation type="submission" date="2014-05" db="EMBL/GenBank/DDBJ databases">
        <authorList>
            <person name="Chronopoulou M."/>
        </authorList>
    </citation>
    <scope>NUCLEOTIDE SEQUENCE</scope>
    <source>
        <tissue evidence="1">Whole organism</tissue>
    </source>
</reference>
<organism evidence="1">
    <name type="scientific">Lepeophtheirus salmonis</name>
    <name type="common">Salmon louse</name>
    <name type="synonym">Caligus salmonis</name>
    <dbReference type="NCBI Taxonomy" id="72036"/>
    <lineage>
        <taxon>Eukaryota</taxon>
        <taxon>Metazoa</taxon>
        <taxon>Ecdysozoa</taxon>
        <taxon>Arthropoda</taxon>
        <taxon>Crustacea</taxon>
        <taxon>Multicrustacea</taxon>
        <taxon>Hexanauplia</taxon>
        <taxon>Copepoda</taxon>
        <taxon>Siphonostomatoida</taxon>
        <taxon>Caligidae</taxon>
        <taxon>Lepeophtheirus</taxon>
    </lineage>
</organism>
<accession>A0A0K2VCW0</accession>
<sequence length="43" mass="5395">MFLISLKWLCSRRYQRLNLKRSSFSMYFSNKKKPLFIQIFLNF</sequence>
<dbReference type="AlphaFoldDB" id="A0A0K2VCW0"/>